<dbReference type="Pfam" id="PF12796">
    <property type="entry name" value="Ank_2"/>
    <property type="match status" value="1"/>
</dbReference>
<feature type="repeat" description="ANK" evidence="7">
    <location>
        <begin position="75"/>
        <end position="98"/>
    </location>
</feature>
<dbReference type="EMBL" id="CM009308">
    <property type="protein sequence ID" value="RQP03712.1"/>
    <property type="molecule type" value="Genomic_DNA"/>
</dbReference>
<keyword evidence="11" id="KW-1185">Reference proteome</keyword>
<feature type="transmembrane region" description="Helical" evidence="8">
    <location>
        <begin position="520"/>
        <end position="548"/>
    </location>
</feature>
<sequence length="598" mass="66737">MTTYMDDPVLFKAAEAGNIGPFENYQTCLDQLSTPDENTILHVYLGNQSREPEFTDFVDIILEMCPPLLLQANKKGEIPLHLAARYGHSNVVKVLIHRAKALPTDPESGVTEARKMLRMTNEEQDTALHEAARNRRSHVVEILTKEDPEFSYSANVHGETPLYIPAAASRGVEEREKVIDEILTNCSSVDYGGPNGRTALHAAIRVGDLETARKLLEKEKKLTKTTDQDGWSPLHYAAYYDRSTCIVHVLLENDASAAYIAETEKKRTALHIAAIQGHVNAMKEIVSRRPACCELVDNRGWNALHYAVATKDREVFKECMEIPELARLKTKKDDKGNTPFHLIAALAHEKKQWRRVLYKYCYNKRVVCGKSPYKREVCGLNEQKLSVNDIYEGKFGEIQKEILKSLEDVGNGPLGSRKVLKGQNEGEKEALSRARESHLVVAALIATVTFAAAFTLPGGYKNDRGTAILAKKAAFIVFVISDAMSMVLSILAVFIHFLISLIHGFEMVKDKVIDEDTTEILFVVATLFTMIGMGTMIIAFVTGTYAVLEPSLELAISTCLIGLSFFVLGNLVFAFIYKDSLVKQAILNFLSNKLRFIF</sequence>
<organism evidence="10 11">
    <name type="scientific">Populus trichocarpa</name>
    <name type="common">Western balsam poplar</name>
    <name type="synonym">Populus balsamifera subsp. trichocarpa</name>
    <dbReference type="NCBI Taxonomy" id="3694"/>
    <lineage>
        <taxon>Eukaryota</taxon>
        <taxon>Viridiplantae</taxon>
        <taxon>Streptophyta</taxon>
        <taxon>Embryophyta</taxon>
        <taxon>Tracheophyta</taxon>
        <taxon>Spermatophyta</taxon>
        <taxon>Magnoliopsida</taxon>
        <taxon>eudicotyledons</taxon>
        <taxon>Gunneridae</taxon>
        <taxon>Pentapetalae</taxon>
        <taxon>rosids</taxon>
        <taxon>fabids</taxon>
        <taxon>Malpighiales</taxon>
        <taxon>Salicaceae</taxon>
        <taxon>Saliceae</taxon>
        <taxon>Populus</taxon>
    </lineage>
</organism>
<accession>A0A3N7HDM3</accession>
<dbReference type="Proteomes" id="UP000006729">
    <property type="component" value="Chromosome 19"/>
</dbReference>
<name>A0A3N7HDM3_POPTR</name>
<dbReference type="PROSITE" id="PS50088">
    <property type="entry name" value="ANK_REPEAT"/>
    <property type="match status" value="3"/>
</dbReference>
<keyword evidence="6 8" id="KW-0472">Membrane</keyword>
<feature type="transmembrane region" description="Helical" evidence="8">
    <location>
        <begin position="438"/>
        <end position="456"/>
    </location>
</feature>
<dbReference type="FunFam" id="1.25.40.20:FF:000875">
    <property type="entry name" value="Uncharacterized protein"/>
    <property type="match status" value="1"/>
</dbReference>
<feature type="repeat" description="ANK" evidence="7">
    <location>
        <begin position="229"/>
        <end position="262"/>
    </location>
</feature>
<evidence type="ECO:0000256" key="1">
    <source>
        <dbReference type="ARBA" id="ARBA00004141"/>
    </source>
</evidence>
<dbReference type="Pfam" id="PF13962">
    <property type="entry name" value="PGG"/>
    <property type="match status" value="1"/>
</dbReference>
<evidence type="ECO:0000313" key="10">
    <source>
        <dbReference type="EMBL" id="RQP03712.1"/>
    </source>
</evidence>
<feature type="transmembrane region" description="Helical" evidence="8">
    <location>
        <begin position="554"/>
        <end position="577"/>
    </location>
</feature>
<dbReference type="FunFam" id="1.25.40.20:FF:000987">
    <property type="entry name" value="Uncharacterized protein"/>
    <property type="match status" value="1"/>
</dbReference>
<evidence type="ECO:0000256" key="2">
    <source>
        <dbReference type="ARBA" id="ARBA00022692"/>
    </source>
</evidence>
<feature type="transmembrane region" description="Helical" evidence="8">
    <location>
        <begin position="476"/>
        <end position="499"/>
    </location>
</feature>
<dbReference type="STRING" id="3694.A0A3N7HDM3"/>
<dbReference type="InterPro" id="IPR026961">
    <property type="entry name" value="PGG_dom"/>
</dbReference>
<dbReference type="Pfam" id="PF13637">
    <property type="entry name" value="Ank_4"/>
    <property type="match status" value="1"/>
</dbReference>
<keyword evidence="4 8" id="KW-1133">Transmembrane helix</keyword>
<dbReference type="GO" id="GO:0016020">
    <property type="term" value="C:membrane"/>
    <property type="evidence" value="ECO:0000318"/>
    <property type="project" value="GO_Central"/>
</dbReference>
<evidence type="ECO:0000259" key="9">
    <source>
        <dbReference type="Pfam" id="PF13962"/>
    </source>
</evidence>
<evidence type="ECO:0000256" key="7">
    <source>
        <dbReference type="PROSITE-ProRule" id="PRU00023"/>
    </source>
</evidence>
<feature type="repeat" description="ANK" evidence="7">
    <location>
        <begin position="195"/>
        <end position="227"/>
    </location>
</feature>
<reference evidence="10 11" key="1">
    <citation type="journal article" date="2006" name="Science">
        <title>The genome of black cottonwood, Populus trichocarpa (Torr. &amp; Gray).</title>
        <authorList>
            <person name="Tuskan G.A."/>
            <person name="Difazio S."/>
            <person name="Jansson S."/>
            <person name="Bohlmann J."/>
            <person name="Grigoriev I."/>
            <person name="Hellsten U."/>
            <person name="Putnam N."/>
            <person name="Ralph S."/>
            <person name="Rombauts S."/>
            <person name="Salamov A."/>
            <person name="Schein J."/>
            <person name="Sterck L."/>
            <person name="Aerts A."/>
            <person name="Bhalerao R.R."/>
            <person name="Bhalerao R.P."/>
            <person name="Blaudez D."/>
            <person name="Boerjan W."/>
            <person name="Brun A."/>
            <person name="Brunner A."/>
            <person name="Busov V."/>
            <person name="Campbell M."/>
            <person name="Carlson J."/>
            <person name="Chalot M."/>
            <person name="Chapman J."/>
            <person name="Chen G.L."/>
            <person name="Cooper D."/>
            <person name="Coutinho P.M."/>
            <person name="Couturier J."/>
            <person name="Covert S."/>
            <person name="Cronk Q."/>
            <person name="Cunningham R."/>
            <person name="Davis J."/>
            <person name="Degroeve S."/>
            <person name="Dejardin A."/>
            <person name="Depamphilis C."/>
            <person name="Detter J."/>
            <person name="Dirks B."/>
            <person name="Dubchak I."/>
            <person name="Duplessis S."/>
            <person name="Ehlting J."/>
            <person name="Ellis B."/>
            <person name="Gendler K."/>
            <person name="Goodstein D."/>
            <person name="Gribskov M."/>
            <person name="Grimwood J."/>
            <person name="Groover A."/>
            <person name="Gunter L."/>
            <person name="Hamberger B."/>
            <person name="Heinze B."/>
            <person name="Helariutta Y."/>
            <person name="Henrissat B."/>
            <person name="Holligan D."/>
            <person name="Holt R."/>
            <person name="Huang W."/>
            <person name="Islam-Faridi N."/>
            <person name="Jones S."/>
            <person name="Jones-Rhoades M."/>
            <person name="Jorgensen R."/>
            <person name="Joshi C."/>
            <person name="Kangasjarvi J."/>
            <person name="Karlsson J."/>
            <person name="Kelleher C."/>
            <person name="Kirkpatrick R."/>
            <person name="Kirst M."/>
            <person name="Kohler A."/>
            <person name="Kalluri U."/>
            <person name="Larimer F."/>
            <person name="Leebens-Mack J."/>
            <person name="Leple J.C."/>
            <person name="Locascio P."/>
            <person name="Lou Y."/>
            <person name="Lucas S."/>
            <person name="Martin F."/>
            <person name="Montanini B."/>
            <person name="Napoli C."/>
            <person name="Nelson D.R."/>
            <person name="Nelson C."/>
            <person name="Nieminen K."/>
            <person name="Nilsson O."/>
            <person name="Pereda V."/>
            <person name="Peter G."/>
            <person name="Philippe R."/>
            <person name="Pilate G."/>
            <person name="Poliakov A."/>
            <person name="Razumovskaya J."/>
            <person name="Richardson P."/>
            <person name="Rinaldi C."/>
            <person name="Ritland K."/>
            <person name="Rouze P."/>
            <person name="Ryaboy D."/>
            <person name="Schmutz J."/>
            <person name="Schrader J."/>
            <person name="Segerman B."/>
            <person name="Shin H."/>
            <person name="Siddiqui A."/>
            <person name="Sterky F."/>
            <person name="Terry A."/>
            <person name="Tsai C.J."/>
            <person name="Uberbacher E."/>
            <person name="Unneberg P."/>
            <person name="Vahala J."/>
            <person name="Wall K."/>
            <person name="Wessler S."/>
            <person name="Yang G."/>
            <person name="Yin T."/>
            <person name="Douglas C."/>
            <person name="Marra M."/>
            <person name="Sandberg G."/>
            <person name="Van de Peer Y."/>
            <person name="Rokhsar D."/>
        </authorList>
    </citation>
    <scope>NUCLEOTIDE SEQUENCE [LARGE SCALE GENOMIC DNA]</scope>
    <source>
        <strain evidence="11">cv. Nisqually</strain>
    </source>
</reference>
<protein>
    <recommendedName>
        <fullName evidence="9">PGG domain-containing protein</fullName>
    </recommendedName>
</protein>
<dbReference type="PROSITE" id="PS50297">
    <property type="entry name" value="ANK_REP_REGION"/>
    <property type="match status" value="3"/>
</dbReference>
<evidence type="ECO:0000256" key="6">
    <source>
        <dbReference type="ARBA" id="ARBA00023136"/>
    </source>
</evidence>
<evidence type="ECO:0000313" key="11">
    <source>
        <dbReference type="Proteomes" id="UP000006729"/>
    </source>
</evidence>
<dbReference type="InterPro" id="IPR002110">
    <property type="entry name" value="Ankyrin_rpt"/>
</dbReference>
<dbReference type="Gene3D" id="1.25.40.20">
    <property type="entry name" value="Ankyrin repeat-containing domain"/>
    <property type="match status" value="1"/>
</dbReference>
<dbReference type="InParanoid" id="A0A3N7HDM3"/>
<dbReference type="AlphaFoldDB" id="A0A3N7HDM3"/>
<keyword evidence="2 8" id="KW-0812">Transmembrane</keyword>
<comment type="subcellular location">
    <subcellularLocation>
        <location evidence="1">Membrane</location>
        <topology evidence="1">Multi-pass membrane protein</topology>
    </subcellularLocation>
</comment>
<keyword evidence="5 7" id="KW-0040">ANK repeat</keyword>
<dbReference type="SMART" id="SM00248">
    <property type="entry name" value="ANK"/>
    <property type="match status" value="8"/>
</dbReference>
<dbReference type="SUPFAM" id="SSF48403">
    <property type="entry name" value="Ankyrin repeat"/>
    <property type="match status" value="1"/>
</dbReference>
<dbReference type="Pfam" id="PF00023">
    <property type="entry name" value="Ank"/>
    <property type="match status" value="1"/>
</dbReference>
<evidence type="ECO:0000256" key="4">
    <source>
        <dbReference type="ARBA" id="ARBA00022989"/>
    </source>
</evidence>
<dbReference type="InterPro" id="IPR036770">
    <property type="entry name" value="Ankyrin_rpt-contain_sf"/>
</dbReference>
<gene>
    <name evidence="10" type="ORF">POPTR_019G105700</name>
</gene>
<evidence type="ECO:0000256" key="3">
    <source>
        <dbReference type="ARBA" id="ARBA00022737"/>
    </source>
</evidence>
<proteinExistence type="predicted"/>
<dbReference type="PANTHER" id="PTHR24186:SF53">
    <property type="entry name" value="PGG DOMAIN-CONTAINING PROTEIN"/>
    <property type="match status" value="1"/>
</dbReference>
<keyword evidence="3" id="KW-0677">Repeat</keyword>
<dbReference type="PANTHER" id="PTHR24186">
    <property type="entry name" value="PROTEIN PHOSPHATASE 1 REGULATORY SUBUNIT"/>
    <property type="match status" value="1"/>
</dbReference>
<feature type="domain" description="PGG" evidence="9">
    <location>
        <begin position="429"/>
        <end position="547"/>
    </location>
</feature>
<evidence type="ECO:0000256" key="5">
    <source>
        <dbReference type="ARBA" id="ARBA00023043"/>
    </source>
</evidence>
<evidence type="ECO:0000256" key="8">
    <source>
        <dbReference type="SAM" id="Phobius"/>
    </source>
</evidence>